<dbReference type="KEGG" id="lmd:METH_19155"/>
<name>V9VXM1_9RHOB</name>
<dbReference type="InterPro" id="IPR043138">
    <property type="entry name" value="GGT_lsub"/>
</dbReference>
<organism evidence="1 2">
    <name type="scientific">Leisingera methylohalidivorans DSM 14336</name>
    <dbReference type="NCBI Taxonomy" id="999552"/>
    <lineage>
        <taxon>Bacteria</taxon>
        <taxon>Pseudomonadati</taxon>
        <taxon>Pseudomonadota</taxon>
        <taxon>Alphaproteobacteria</taxon>
        <taxon>Rhodobacterales</taxon>
        <taxon>Roseobacteraceae</taxon>
        <taxon>Leisingera</taxon>
    </lineage>
</organism>
<proteinExistence type="predicted"/>
<keyword evidence="1" id="KW-0808">Transferase</keyword>
<dbReference type="InterPro" id="IPR043137">
    <property type="entry name" value="GGT_ssub_C"/>
</dbReference>
<dbReference type="HOGENOM" id="CLU_014813_3_2_5"/>
<dbReference type="Proteomes" id="UP000018780">
    <property type="component" value="Chromosome"/>
</dbReference>
<dbReference type="SUPFAM" id="SSF56235">
    <property type="entry name" value="N-terminal nucleophile aminohydrolases (Ntn hydrolases)"/>
    <property type="match status" value="1"/>
</dbReference>
<dbReference type="InterPro" id="IPR052896">
    <property type="entry name" value="GGT-like_enzyme"/>
</dbReference>
<evidence type="ECO:0000313" key="1">
    <source>
        <dbReference type="EMBL" id="AHD02459.1"/>
    </source>
</evidence>
<dbReference type="PATRIC" id="fig|999552.6.peg.3796"/>
<sequence>MRDFHLPGRSAVFAQNGLCATSHPLATSVAVDILKRGGNAMDAALAGAVLLGICEPQMTGIGGDCFVLYSRPGHGIQALNGSGRAPAGASAAALRAQGLETVPLDSPDAVTIPCAIDAFCRLAESEGRLGLDALLQPAIHYAEAGVPVAPRTAFDWQNSKKALQGAARRHYLRDGQPLRTGDVFRAPGQAEVLRRIAKNGRDAFYCGEVAEDMAAALTELGGVHTLEDFAAAGSFATQPVDGRYKGLGLTEHPPNGQGATAILLLNILKHFDIAGMDPFGADRAHIEAEAAKLAYDARNRFLADPGHTTRLAHMLAPETAAGLAALIDPKHALPAAQPLTEAVHRDTVYITVVDKDRMAVSLIYSIFHGFGSGIASEKFGILLQNRGAGFTLEAGHPNEFGPGKQPMHTIIPAMLQQDGEVVMPFGVMGGGYQPTGHARLVSNLADFGMDLQSAVDAPRCFADGGVLKLERGYAAEVRRKLADAGHRVVVPDTPLGGAQAIRMHASGVLEGASDPRKDGCALGY</sequence>
<dbReference type="MEROPS" id="T03.025"/>
<evidence type="ECO:0000313" key="2">
    <source>
        <dbReference type="Proteomes" id="UP000018780"/>
    </source>
</evidence>
<accession>V9VXM1</accession>
<dbReference type="Pfam" id="PF01019">
    <property type="entry name" value="G_glu_transpept"/>
    <property type="match status" value="1"/>
</dbReference>
<dbReference type="OrthoDB" id="9781342at2"/>
<dbReference type="EMBL" id="CP006773">
    <property type="protein sequence ID" value="AHD02459.1"/>
    <property type="molecule type" value="Genomic_DNA"/>
</dbReference>
<dbReference type="InterPro" id="IPR029055">
    <property type="entry name" value="Ntn_hydrolases_N"/>
</dbReference>
<reference evidence="1 2" key="1">
    <citation type="submission" date="2013-09" db="EMBL/GenBank/DDBJ databases">
        <authorList>
            <consortium name="DOE Joint Genome Institute"/>
            <person name="Klenk H.-P."/>
            <person name="Huntemann M."/>
            <person name="Han J."/>
            <person name="Chen A."/>
            <person name="Kyrpides N."/>
            <person name="Mavromatis K."/>
            <person name="Markowitz V."/>
            <person name="Palaniappan K."/>
            <person name="Ivanova N."/>
            <person name="Schaumberg A."/>
            <person name="Pati A."/>
            <person name="Liolios K."/>
            <person name="Nordberg H.P."/>
            <person name="Cantor M.N."/>
            <person name="Hua S.X."/>
            <person name="Woyke T."/>
        </authorList>
    </citation>
    <scope>NUCLEOTIDE SEQUENCE [LARGE SCALE GENOMIC DNA]</scope>
    <source>
        <strain evidence="1 2">DSM 14336</strain>
    </source>
</reference>
<dbReference type="STRING" id="999552.METH_19155"/>
<dbReference type="RefSeq" id="WP_024091962.1">
    <property type="nucleotide sequence ID" value="NC_023135.1"/>
</dbReference>
<dbReference type="GO" id="GO:0016740">
    <property type="term" value="F:transferase activity"/>
    <property type="evidence" value="ECO:0007669"/>
    <property type="project" value="UniProtKB-KW"/>
</dbReference>
<dbReference type="PANTHER" id="PTHR43881">
    <property type="entry name" value="GAMMA-GLUTAMYLTRANSPEPTIDASE (AFU_ORTHOLOGUE AFUA_4G13580)"/>
    <property type="match status" value="1"/>
</dbReference>
<dbReference type="Gene3D" id="1.10.246.130">
    <property type="match status" value="1"/>
</dbReference>
<dbReference type="AlphaFoldDB" id="V9VXM1"/>
<dbReference type="Gene3D" id="3.60.20.40">
    <property type="match status" value="1"/>
</dbReference>
<gene>
    <name evidence="1" type="ORF">METH_19155</name>
</gene>
<protein>
    <submittedName>
        <fullName evidence="1">Gamma-glutamyltransferase</fullName>
    </submittedName>
</protein>
<dbReference type="PANTHER" id="PTHR43881:SF1">
    <property type="entry name" value="GAMMA-GLUTAMYLTRANSPEPTIDASE (AFU_ORTHOLOGUE AFUA_4G13580)"/>
    <property type="match status" value="1"/>
</dbReference>
<dbReference type="PRINTS" id="PR01210">
    <property type="entry name" value="GGTRANSPTASE"/>
</dbReference>
<keyword evidence="2" id="KW-1185">Reference proteome</keyword>